<evidence type="ECO:0000256" key="3">
    <source>
        <dbReference type="RuleBase" id="RU362132"/>
    </source>
</evidence>
<sequence>MSLTVAELLVATLDEIGARQVFGIVGDALNPFTDAIRRQDKVRWIGVRHEEGAALAAAGQAKVTGRLGVCCGTTGPGANHLVAGLYEARKDHAPVLAISGGVAAAKRGSDYLQEDDPVALFRDVGVYSEIIASPDQAAAVIQQAIAHAYGERGVAHISIPPEVFAAKVPGPVPSIATLRPRPEVAPAAADIAALAQMIGEAKTVAVLCGFGCHAAAEELKALSDRLNAPLMHTYRGKDILPYDDPRWIGGIGLIGGRPGVDALHQADLMLMLGTDYPYSEFLPTKTRVVQIDERAFALGRRTPVALGIVGSVRPALRMLLDALPQRGDTAFLDAVNADRAKWDAMLDEKAALDRSPDMLHPQAVARAVSDRAAEDAVWVTDTGEVTLWAANWLRQSGRQQITGSFNNAAVGTGIGIANGVQALDTARQVILHAGDGGFTMLLGEFMTAVEHKLPVKVVVYDNSTWGLVHLEMEGAGVPPSEGASFPNLDFATFAQACGARGFTARTPHELTAAVDAWLAEPGPAILHAVVNPDEIPAMPHIDPGQALRFGISKVKQAFGALTRRG</sequence>
<accession>A0A1D8AF33</accession>
<dbReference type="KEGG" id="nre:BES08_27935"/>
<evidence type="ECO:0000259" key="4">
    <source>
        <dbReference type="Pfam" id="PF00205"/>
    </source>
</evidence>
<feature type="domain" description="Thiamine pyrophosphate enzyme TPP-binding" evidence="5">
    <location>
        <begin position="381"/>
        <end position="527"/>
    </location>
</feature>
<dbReference type="PANTHER" id="PTHR42981">
    <property type="entry name" value="PYRUVATE DEHYDROGENASE [UBIQUINONE]"/>
    <property type="match status" value="1"/>
</dbReference>
<dbReference type="InterPro" id="IPR029061">
    <property type="entry name" value="THDP-binding"/>
</dbReference>
<dbReference type="SUPFAM" id="SSF52467">
    <property type="entry name" value="DHS-like NAD/FAD-binding domain"/>
    <property type="match status" value="1"/>
</dbReference>
<keyword evidence="7" id="KW-0670">Pyruvate</keyword>
<dbReference type="AlphaFoldDB" id="A0A1D8AF33"/>
<proteinExistence type="inferred from homology"/>
<name>A0A1D8AF33_9SPHN</name>
<evidence type="ECO:0000256" key="2">
    <source>
        <dbReference type="ARBA" id="ARBA00023052"/>
    </source>
</evidence>
<evidence type="ECO:0000259" key="6">
    <source>
        <dbReference type="Pfam" id="PF02776"/>
    </source>
</evidence>
<dbReference type="InterPro" id="IPR029035">
    <property type="entry name" value="DHS-like_NAD/FAD-binding_dom"/>
</dbReference>
<dbReference type="Pfam" id="PF02775">
    <property type="entry name" value="TPP_enzyme_C"/>
    <property type="match status" value="1"/>
</dbReference>
<evidence type="ECO:0000313" key="8">
    <source>
        <dbReference type="Proteomes" id="UP000094626"/>
    </source>
</evidence>
<evidence type="ECO:0000259" key="5">
    <source>
        <dbReference type="Pfam" id="PF02775"/>
    </source>
</evidence>
<dbReference type="GO" id="GO:0003824">
    <property type="term" value="F:catalytic activity"/>
    <property type="evidence" value="ECO:0007669"/>
    <property type="project" value="InterPro"/>
</dbReference>
<dbReference type="EMBL" id="CP017077">
    <property type="protein sequence ID" value="AOR80661.1"/>
    <property type="molecule type" value="Genomic_DNA"/>
</dbReference>
<dbReference type="InterPro" id="IPR047211">
    <property type="entry name" value="POXB-like"/>
</dbReference>
<dbReference type="SUPFAM" id="SSF52518">
    <property type="entry name" value="Thiamin diphosphate-binding fold (THDP-binding)"/>
    <property type="match status" value="2"/>
</dbReference>
<evidence type="ECO:0000313" key="7">
    <source>
        <dbReference type="EMBL" id="AOR80661.1"/>
    </source>
</evidence>
<comment type="similarity">
    <text evidence="1 3">Belongs to the TPP enzyme family.</text>
</comment>
<dbReference type="GO" id="GO:0030976">
    <property type="term" value="F:thiamine pyrophosphate binding"/>
    <property type="evidence" value="ECO:0007669"/>
    <property type="project" value="InterPro"/>
</dbReference>
<geneLocation type="plasmid" evidence="7 8">
    <name>pSA2</name>
</geneLocation>
<gene>
    <name evidence="7" type="ORF">BES08_27935</name>
</gene>
<protein>
    <submittedName>
        <fullName evidence="7">Pyruvate dehydrogenase</fullName>
    </submittedName>
</protein>
<dbReference type="InterPro" id="IPR011766">
    <property type="entry name" value="TPP_enzyme_TPP-bd"/>
</dbReference>
<keyword evidence="8" id="KW-1185">Reference proteome</keyword>
<dbReference type="Pfam" id="PF00205">
    <property type="entry name" value="TPP_enzyme_M"/>
    <property type="match status" value="1"/>
</dbReference>
<dbReference type="InterPro" id="IPR012000">
    <property type="entry name" value="Thiamin_PyroP_enz_cen_dom"/>
</dbReference>
<reference evidence="8" key="1">
    <citation type="journal article" date="2017" name="J. Biotechnol.">
        <title>Complete genome sequence of Novosphingobium resinovorum SA1, a versatile xenobiotic-degrading bacterium capable of utilizing sulfanilic acid.</title>
        <authorList>
            <person name="Hegedus B."/>
            <person name="Kos P.B."/>
            <person name="Balint B."/>
            <person name="Maroti G."/>
            <person name="Gan H.M."/>
            <person name="Perei K."/>
            <person name="Rakhely G."/>
        </authorList>
    </citation>
    <scope>NUCLEOTIDE SEQUENCE [LARGE SCALE GENOMIC DNA]</scope>
    <source>
        <strain evidence="8">SA1</strain>
    </source>
</reference>
<dbReference type="Proteomes" id="UP000094626">
    <property type="component" value="Plasmid pSA2"/>
</dbReference>
<dbReference type="GO" id="GO:0019752">
    <property type="term" value="P:carboxylic acid metabolic process"/>
    <property type="evidence" value="ECO:0007669"/>
    <property type="project" value="UniProtKB-ARBA"/>
</dbReference>
<keyword evidence="7" id="KW-0614">Plasmid</keyword>
<feature type="domain" description="Thiamine pyrophosphate enzyme central" evidence="4">
    <location>
        <begin position="191"/>
        <end position="319"/>
    </location>
</feature>
<organism evidence="7 8">
    <name type="scientific">Novosphingobium resinovorum</name>
    <dbReference type="NCBI Taxonomy" id="158500"/>
    <lineage>
        <taxon>Bacteria</taxon>
        <taxon>Pseudomonadati</taxon>
        <taxon>Pseudomonadota</taxon>
        <taxon>Alphaproteobacteria</taxon>
        <taxon>Sphingomonadales</taxon>
        <taxon>Sphingomonadaceae</taxon>
        <taxon>Novosphingobium</taxon>
    </lineage>
</organism>
<keyword evidence="2 3" id="KW-0786">Thiamine pyrophosphate</keyword>
<dbReference type="RefSeq" id="WP_069709999.1">
    <property type="nucleotide sequence ID" value="NZ_CP017077.1"/>
</dbReference>
<evidence type="ECO:0000256" key="1">
    <source>
        <dbReference type="ARBA" id="ARBA00007812"/>
    </source>
</evidence>
<dbReference type="GO" id="GO:0000287">
    <property type="term" value="F:magnesium ion binding"/>
    <property type="evidence" value="ECO:0007669"/>
    <property type="project" value="InterPro"/>
</dbReference>
<feature type="domain" description="Thiamine pyrophosphate enzyme N-terminal TPP-binding" evidence="6">
    <location>
        <begin position="4"/>
        <end position="119"/>
    </location>
</feature>
<dbReference type="OrthoDB" id="4494979at2"/>
<dbReference type="Gene3D" id="3.40.50.970">
    <property type="match status" value="2"/>
</dbReference>
<dbReference type="Pfam" id="PF02776">
    <property type="entry name" value="TPP_enzyme_N"/>
    <property type="match status" value="1"/>
</dbReference>
<dbReference type="InterPro" id="IPR012001">
    <property type="entry name" value="Thiamin_PyroP_enz_TPP-bd_dom"/>
</dbReference>
<dbReference type="PANTHER" id="PTHR42981:SF2">
    <property type="entry name" value="PYRUVATE DEHYDROGENASE [UBIQUINONE]"/>
    <property type="match status" value="1"/>
</dbReference>
<dbReference type="Gene3D" id="3.40.50.1220">
    <property type="entry name" value="TPP-binding domain"/>
    <property type="match status" value="1"/>
</dbReference>